<dbReference type="GeneID" id="20814393"/>
<dbReference type="VEuPathDB" id="FungiDB:H257_12397"/>
<dbReference type="AlphaFoldDB" id="W4G0U7"/>
<name>W4G0U7_APHAT</name>
<proteinExistence type="predicted"/>
<evidence type="ECO:0000313" key="1">
    <source>
        <dbReference type="EMBL" id="ETV72649.1"/>
    </source>
</evidence>
<accession>W4G0U7</accession>
<gene>
    <name evidence="1" type="ORF">H257_12397</name>
</gene>
<dbReference type="RefSeq" id="XP_009837877.1">
    <property type="nucleotide sequence ID" value="XM_009839575.1"/>
</dbReference>
<protein>
    <submittedName>
        <fullName evidence="1">Uncharacterized protein</fullName>
    </submittedName>
</protein>
<organism evidence="1">
    <name type="scientific">Aphanomyces astaci</name>
    <name type="common">Crayfish plague agent</name>
    <dbReference type="NCBI Taxonomy" id="112090"/>
    <lineage>
        <taxon>Eukaryota</taxon>
        <taxon>Sar</taxon>
        <taxon>Stramenopiles</taxon>
        <taxon>Oomycota</taxon>
        <taxon>Saprolegniomycetes</taxon>
        <taxon>Saprolegniales</taxon>
        <taxon>Verrucalvaceae</taxon>
        <taxon>Aphanomyces</taxon>
    </lineage>
</organism>
<dbReference type="EMBL" id="KI913153">
    <property type="protein sequence ID" value="ETV72649.1"/>
    <property type="molecule type" value="Genomic_DNA"/>
</dbReference>
<sequence length="122" mass="13666">MKAIIELFATIQVVKFNDKFVAKNYCRPKRRSGCDGSVLRARSGRNVRHELHAPAGHHGCLCCVYAVDAPTKIDSNEHVFCAGVVQSRPRDTYHVADCSYGQGRQSRPRHGSICIMLEMTDF</sequence>
<reference evidence="1" key="1">
    <citation type="submission" date="2013-12" db="EMBL/GenBank/DDBJ databases">
        <title>The Genome Sequence of Aphanomyces astaci APO3.</title>
        <authorList>
            <consortium name="The Broad Institute Genomics Platform"/>
            <person name="Russ C."/>
            <person name="Tyler B."/>
            <person name="van West P."/>
            <person name="Dieguez-Uribeondo J."/>
            <person name="Young S.K."/>
            <person name="Zeng Q."/>
            <person name="Gargeya S."/>
            <person name="Fitzgerald M."/>
            <person name="Abouelleil A."/>
            <person name="Alvarado L."/>
            <person name="Chapman S.B."/>
            <person name="Gainer-Dewar J."/>
            <person name="Goldberg J."/>
            <person name="Griggs A."/>
            <person name="Gujja S."/>
            <person name="Hansen M."/>
            <person name="Howarth C."/>
            <person name="Imamovic A."/>
            <person name="Ireland A."/>
            <person name="Larimer J."/>
            <person name="McCowan C."/>
            <person name="Murphy C."/>
            <person name="Pearson M."/>
            <person name="Poon T.W."/>
            <person name="Priest M."/>
            <person name="Roberts A."/>
            <person name="Saif S."/>
            <person name="Shea T."/>
            <person name="Sykes S."/>
            <person name="Wortman J."/>
            <person name="Nusbaum C."/>
            <person name="Birren B."/>
        </authorList>
    </citation>
    <scope>NUCLEOTIDE SEQUENCE [LARGE SCALE GENOMIC DNA]</scope>
    <source>
        <strain evidence="1">APO3</strain>
    </source>
</reference>